<evidence type="ECO:0000313" key="2">
    <source>
        <dbReference type="EMBL" id="RXW18513.1"/>
    </source>
</evidence>
<feature type="compositionally biased region" description="Basic and acidic residues" evidence="1">
    <location>
        <begin position="67"/>
        <end position="76"/>
    </location>
</feature>
<feature type="compositionally biased region" description="Polar residues" evidence="1">
    <location>
        <begin position="51"/>
        <end position="65"/>
    </location>
</feature>
<dbReference type="EMBL" id="SDEE01000261">
    <property type="protein sequence ID" value="RXW18513.1"/>
    <property type="molecule type" value="Genomic_DNA"/>
</dbReference>
<dbReference type="Proteomes" id="UP000290288">
    <property type="component" value="Unassembled WGS sequence"/>
</dbReference>
<organism evidence="2 3">
    <name type="scientific">Candolleomyces aberdarensis</name>
    <dbReference type="NCBI Taxonomy" id="2316362"/>
    <lineage>
        <taxon>Eukaryota</taxon>
        <taxon>Fungi</taxon>
        <taxon>Dikarya</taxon>
        <taxon>Basidiomycota</taxon>
        <taxon>Agaricomycotina</taxon>
        <taxon>Agaricomycetes</taxon>
        <taxon>Agaricomycetidae</taxon>
        <taxon>Agaricales</taxon>
        <taxon>Agaricineae</taxon>
        <taxon>Psathyrellaceae</taxon>
        <taxon>Candolleomyces</taxon>
    </lineage>
</organism>
<proteinExistence type="predicted"/>
<accession>A0A4Q2DFH1</accession>
<reference evidence="2 3" key="1">
    <citation type="submission" date="2019-01" db="EMBL/GenBank/DDBJ databases">
        <title>Draft genome sequence of Psathyrella aberdarensis IHI B618.</title>
        <authorList>
            <person name="Buettner E."/>
            <person name="Kellner H."/>
        </authorList>
    </citation>
    <scope>NUCLEOTIDE SEQUENCE [LARGE SCALE GENOMIC DNA]</scope>
    <source>
        <strain evidence="2 3">IHI B618</strain>
    </source>
</reference>
<sequence length="443" mass="48963">MTMEPSLSLTLRNRSSSPPFNDQGPLAEEPVPPQPYYPPNPANAAPEGHAGSQQPADGAQNNLQDNLEDRENDPELREATLESLQSSLKFIQDIKNARITDSIFPKDLQEAVLQPIEEIFDLDDPDIELSLNTYLAIANASEDVYRSVRTIILKRWPESKMLSFEQIRKKVQEFSRVTPIISDMCVNSCVAYTSQFQDHEVCPECGEARYTTSSRETDDITSGEDYLRSVLSGIIGLEDTVLMISIDGAQLYRQRESDCWIYIWVLMLMDLAPDLRYKKQYVIPGAVIPGPNTPKNLDSFLFPGLAHVSSLQKDGFKVWDASNPRIFLSKPIVGVENFATCSPPLPALPPAPKKALGRANKENVPLGNRAPRGSGKFCIGNYKGKTTGKALYALAWSVVPGNKTRLTSDFNQAWDNLPSNEKAGYEAQGATLKAAAALNLQQA</sequence>
<dbReference type="AlphaFoldDB" id="A0A4Q2DFH1"/>
<name>A0A4Q2DFH1_9AGAR</name>
<feature type="compositionally biased region" description="Low complexity" evidence="1">
    <location>
        <begin position="1"/>
        <end position="19"/>
    </location>
</feature>
<dbReference type="STRING" id="2316362.A0A4Q2DFH1"/>
<comment type="caution">
    <text evidence="2">The sequence shown here is derived from an EMBL/GenBank/DDBJ whole genome shotgun (WGS) entry which is preliminary data.</text>
</comment>
<evidence type="ECO:0000256" key="1">
    <source>
        <dbReference type="SAM" id="MobiDB-lite"/>
    </source>
</evidence>
<keyword evidence="3" id="KW-1185">Reference proteome</keyword>
<dbReference type="OrthoDB" id="3261594at2759"/>
<feature type="compositionally biased region" description="Pro residues" evidence="1">
    <location>
        <begin position="30"/>
        <end position="41"/>
    </location>
</feature>
<feature type="region of interest" description="Disordered" evidence="1">
    <location>
        <begin position="1"/>
        <end position="76"/>
    </location>
</feature>
<evidence type="ECO:0000313" key="3">
    <source>
        <dbReference type="Proteomes" id="UP000290288"/>
    </source>
</evidence>
<gene>
    <name evidence="2" type="ORF">EST38_g7354</name>
</gene>
<protein>
    <submittedName>
        <fullName evidence="2">Uncharacterized protein</fullName>
    </submittedName>
</protein>